<dbReference type="RefSeq" id="WP_147524881.1">
    <property type="nucleotide sequence ID" value="NZ_CAPH01000005.1"/>
</dbReference>
<organism evidence="1 2">
    <name type="scientific">Alistipes ihumii AP11</name>
    <dbReference type="NCBI Taxonomy" id="1211813"/>
    <lineage>
        <taxon>Bacteria</taxon>
        <taxon>Pseudomonadati</taxon>
        <taxon>Bacteroidota</taxon>
        <taxon>Bacteroidia</taxon>
        <taxon>Bacteroidales</taxon>
        <taxon>Rikenellaceae</taxon>
        <taxon>Alistipes</taxon>
    </lineage>
</organism>
<protein>
    <submittedName>
        <fullName evidence="1">Uncharacterized protein</fullName>
    </submittedName>
</protein>
<dbReference type="EMBL" id="CP102294">
    <property type="protein sequence ID" value="UWN57638.1"/>
    <property type="molecule type" value="Genomic_DNA"/>
</dbReference>
<dbReference type="Proteomes" id="UP001059295">
    <property type="component" value="Chromosome"/>
</dbReference>
<evidence type="ECO:0000313" key="1">
    <source>
        <dbReference type="EMBL" id="UWN57638.1"/>
    </source>
</evidence>
<gene>
    <name evidence="1" type="ORF">NQ491_02350</name>
</gene>
<reference evidence="1" key="1">
    <citation type="journal article" date="2022" name="Cell">
        <title>Design, construction, and in vivo augmentation of a complex gut microbiome.</title>
        <authorList>
            <person name="Cheng A.G."/>
            <person name="Ho P.Y."/>
            <person name="Aranda-Diaz A."/>
            <person name="Jain S."/>
            <person name="Yu F.B."/>
            <person name="Meng X."/>
            <person name="Wang M."/>
            <person name="Iakiviak M."/>
            <person name="Nagashima K."/>
            <person name="Zhao A."/>
            <person name="Murugkar P."/>
            <person name="Patil A."/>
            <person name="Atabakhsh K."/>
            <person name="Weakley A."/>
            <person name="Yan J."/>
            <person name="Brumbaugh A.R."/>
            <person name="Higginbottom S."/>
            <person name="Dimas A."/>
            <person name="Shiver A.L."/>
            <person name="Deutschbauer A."/>
            <person name="Neff N."/>
            <person name="Sonnenburg J.L."/>
            <person name="Huang K.C."/>
            <person name="Fischbach M.A."/>
        </authorList>
    </citation>
    <scope>NUCLEOTIDE SEQUENCE</scope>
    <source>
        <strain evidence="1">AP11</strain>
    </source>
</reference>
<name>A0ABY5V0R6_9BACT</name>
<evidence type="ECO:0000313" key="2">
    <source>
        <dbReference type="Proteomes" id="UP001059295"/>
    </source>
</evidence>
<accession>A0ABY5V0R6</accession>
<proteinExistence type="predicted"/>
<dbReference type="GeneID" id="82890538"/>
<keyword evidence="2" id="KW-1185">Reference proteome</keyword>
<sequence>MKAVIIGLFIVFCSFTLNGQVVGISSENMPLDSTDSLFSLHPSMPSRTRGEGFVFSVKTPHDNFCVLSLYKNGMYKIEFFIDASPDVLLQIPLGDGLWREYEKGKIELTDRSTGTRMKAIMADTLLHFIMGPDHFVKYPFRWDGAGPDLRNPWSETQRGLLLDTVRNRREAYQRRPYVHLDHLVGAYGDPFDVSSLYLVLTKMHKYRLYIGAYSFLLSAGTWWRDKNLIILTDSTMKQNFYGLIGEKGIQSMVFPGGNRGQYLPKLD</sequence>